<feature type="region of interest" description="Disordered" evidence="1">
    <location>
        <begin position="72"/>
        <end position="100"/>
    </location>
</feature>
<protein>
    <submittedName>
        <fullName evidence="2">Uncharacterized protein</fullName>
    </submittedName>
</protein>
<evidence type="ECO:0000313" key="2">
    <source>
        <dbReference type="EMBL" id="RID77898.1"/>
    </source>
</evidence>
<dbReference type="EMBL" id="CM010628">
    <property type="protein sequence ID" value="RID77898.1"/>
    <property type="molecule type" value="Genomic_DNA"/>
</dbReference>
<dbReference type="Proteomes" id="UP000264353">
    <property type="component" value="Chromosome A1"/>
</dbReference>
<evidence type="ECO:0000313" key="3">
    <source>
        <dbReference type="Proteomes" id="UP000264353"/>
    </source>
</evidence>
<sequence length="100" mass="11502">MVELISTGAVIVQQGIRNMQVLEKLMEYLYGDFAVTRALGDFSVFLLKQLEINLLLISVDFVTCAISMSKPNTSLTRQHRERHQEEHDDESDGFKDFSHR</sequence>
<proteinExistence type="predicted"/>
<reference evidence="2 3" key="1">
    <citation type="submission" date="2018-06" db="EMBL/GenBank/DDBJ databases">
        <title>WGS assembly of Brassica rapa FPsc.</title>
        <authorList>
            <person name="Bowman J."/>
            <person name="Kohchi T."/>
            <person name="Yamato K."/>
            <person name="Jenkins J."/>
            <person name="Shu S."/>
            <person name="Ishizaki K."/>
            <person name="Yamaoka S."/>
            <person name="Nishihama R."/>
            <person name="Nakamura Y."/>
            <person name="Berger F."/>
            <person name="Adam C."/>
            <person name="Aki S."/>
            <person name="Althoff F."/>
            <person name="Araki T."/>
            <person name="Arteaga-Vazquez M."/>
            <person name="Balasubrmanian S."/>
            <person name="Bauer D."/>
            <person name="Boehm C."/>
            <person name="Briginshaw L."/>
            <person name="Caballero-Perez J."/>
            <person name="Catarino B."/>
            <person name="Chen F."/>
            <person name="Chiyoda S."/>
            <person name="Chovatia M."/>
            <person name="Davies K."/>
            <person name="Delmans M."/>
            <person name="Demura T."/>
            <person name="Dierschke T."/>
            <person name="Dolan L."/>
            <person name="Dorantes-Acosta A."/>
            <person name="Eklund D."/>
            <person name="Florent S."/>
            <person name="Flores-Sandoval E."/>
            <person name="Fujiyama A."/>
            <person name="Fukuzawa H."/>
            <person name="Galik B."/>
            <person name="Grimanelli D."/>
            <person name="Grimwood J."/>
            <person name="Grossniklaus U."/>
            <person name="Hamada T."/>
            <person name="Haseloff J."/>
            <person name="Hetherington A."/>
            <person name="Higo A."/>
            <person name="Hirakawa Y."/>
            <person name="Hundley H."/>
            <person name="Ikeda Y."/>
            <person name="Inoue K."/>
            <person name="Inoue S."/>
            <person name="Ishida S."/>
            <person name="Jia Q."/>
            <person name="Kakita M."/>
            <person name="Kanazawa T."/>
            <person name="Kawai Y."/>
            <person name="Kawashima T."/>
            <person name="Kennedy M."/>
            <person name="Kinose K."/>
            <person name="Kinoshita T."/>
            <person name="Kohara Y."/>
            <person name="Koide E."/>
            <person name="Komatsu K."/>
            <person name="Kopischke S."/>
            <person name="Kubo M."/>
            <person name="Kyozuka J."/>
            <person name="Lagercrantz U."/>
            <person name="Lin S."/>
            <person name="Lindquist E."/>
            <person name="Lipzen A."/>
            <person name="Lu C."/>
            <person name="Luna E."/>
            <person name="Martienssen R."/>
            <person name="Minamino N."/>
            <person name="Mizutani M."/>
            <person name="Mizutani M."/>
            <person name="Mochizuki N."/>
            <person name="Monte I."/>
            <person name="Mosher R."/>
            <person name="Nagasaki H."/>
            <person name="Nakagami H."/>
            <person name="Naramoto S."/>
            <person name="Nishitani K."/>
            <person name="Ohtani M."/>
            <person name="Okamoto T."/>
            <person name="Okumura M."/>
            <person name="Phillips J."/>
            <person name="Pollak B."/>
            <person name="Reinders A."/>
            <person name="Roevekamp M."/>
            <person name="Sano R."/>
            <person name="Sawa S."/>
            <person name="Schmid M."/>
            <person name="Shirakawa M."/>
            <person name="Solano R."/>
            <person name="Spunde A."/>
            <person name="Suetsugu N."/>
            <person name="Sugano S."/>
            <person name="Sugiyama A."/>
            <person name="Sun R."/>
            <person name="Suzuki Y."/>
            <person name="Takenaka M."/>
            <person name="Takezawa D."/>
            <person name="Tomogane H."/>
            <person name="Tsuzuki M."/>
            <person name="Ueda T."/>
            <person name="Umeda M."/>
            <person name="Ward J."/>
            <person name="Watanabe Y."/>
            <person name="Yazaki K."/>
            <person name="Yokoyama R."/>
            <person name="Yoshitake Y."/>
            <person name="Yotsui I."/>
            <person name="Zachgo S."/>
            <person name="Schmutz J."/>
        </authorList>
    </citation>
    <scope>NUCLEOTIDE SEQUENCE [LARGE SCALE GENOMIC DNA]</scope>
    <source>
        <strain evidence="3">cv. B-3</strain>
    </source>
</reference>
<organism evidence="2 3">
    <name type="scientific">Brassica campestris</name>
    <name type="common">Field mustard</name>
    <dbReference type="NCBI Taxonomy" id="3711"/>
    <lineage>
        <taxon>Eukaryota</taxon>
        <taxon>Viridiplantae</taxon>
        <taxon>Streptophyta</taxon>
        <taxon>Embryophyta</taxon>
        <taxon>Tracheophyta</taxon>
        <taxon>Spermatophyta</taxon>
        <taxon>Magnoliopsida</taxon>
        <taxon>eudicotyledons</taxon>
        <taxon>Gunneridae</taxon>
        <taxon>Pentapetalae</taxon>
        <taxon>rosids</taxon>
        <taxon>malvids</taxon>
        <taxon>Brassicales</taxon>
        <taxon>Brassicaceae</taxon>
        <taxon>Brassiceae</taxon>
        <taxon>Brassica</taxon>
    </lineage>
</organism>
<gene>
    <name evidence="2" type="ORF">BRARA_A00768</name>
</gene>
<evidence type="ECO:0000256" key="1">
    <source>
        <dbReference type="SAM" id="MobiDB-lite"/>
    </source>
</evidence>
<name>A0A398ALP0_BRACM</name>
<accession>A0A398ALP0</accession>
<feature type="compositionally biased region" description="Basic and acidic residues" evidence="1">
    <location>
        <begin position="82"/>
        <end position="100"/>
    </location>
</feature>
<dbReference type="AlphaFoldDB" id="A0A398ALP0"/>